<feature type="domain" description="Calcineurin-like phosphoesterase" evidence="1">
    <location>
        <begin position="3"/>
        <end position="139"/>
    </location>
</feature>
<comment type="caution">
    <text evidence="2">The sequence shown here is derived from an EMBL/GenBank/DDBJ whole genome shotgun (WGS) entry which is preliminary data.</text>
</comment>
<proteinExistence type="predicted"/>
<evidence type="ECO:0000259" key="1">
    <source>
        <dbReference type="Pfam" id="PF12850"/>
    </source>
</evidence>
<evidence type="ECO:0000313" key="2">
    <source>
        <dbReference type="EMBL" id="GAH13234.1"/>
    </source>
</evidence>
<dbReference type="AlphaFoldDB" id="X1E7U1"/>
<dbReference type="InterPro" id="IPR000979">
    <property type="entry name" value="Phosphodiesterase_MJ0936/Vps29"/>
</dbReference>
<feature type="non-terminal residue" evidence="2">
    <location>
        <position position="139"/>
    </location>
</feature>
<protein>
    <recommendedName>
        <fullName evidence="1">Calcineurin-like phosphoesterase domain-containing protein</fullName>
    </recommendedName>
</protein>
<dbReference type="InterPro" id="IPR029052">
    <property type="entry name" value="Metallo-depent_PP-like"/>
</dbReference>
<name>X1E7U1_9ZZZZ</name>
<dbReference type="PANTHER" id="PTHR11124">
    <property type="entry name" value="VACUOLAR SORTING PROTEIN VPS29"/>
    <property type="match status" value="1"/>
</dbReference>
<dbReference type="InterPro" id="IPR024654">
    <property type="entry name" value="Calcineurin-like_PHP_lpxH"/>
</dbReference>
<dbReference type="EMBL" id="BART01031334">
    <property type="protein sequence ID" value="GAH13234.1"/>
    <property type="molecule type" value="Genomic_DNA"/>
</dbReference>
<sequence length="139" mass="15448">MTRIGLLSDTHIPVDAKVLPGQIKEVFRDVDLILHAGDIYETSVLDELERIAPVLAAEGDDDGYDITSDRRVKKKHTLTVDGVNISISHSEPGLGPWSVFPDLKENLEAASFKYNNVADILVFGHSHRPKVQNRGNFLF</sequence>
<dbReference type="NCBIfam" id="TIGR00040">
    <property type="entry name" value="yfcE"/>
    <property type="match status" value="1"/>
</dbReference>
<reference evidence="2" key="1">
    <citation type="journal article" date="2014" name="Front. Microbiol.">
        <title>High frequency of phylogenetically diverse reductive dehalogenase-homologous genes in deep subseafloor sedimentary metagenomes.</title>
        <authorList>
            <person name="Kawai M."/>
            <person name="Futagami T."/>
            <person name="Toyoda A."/>
            <person name="Takaki Y."/>
            <person name="Nishi S."/>
            <person name="Hori S."/>
            <person name="Arai W."/>
            <person name="Tsubouchi T."/>
            <person name="Morono Y."/>
            <person name="Uchiyama I."/>
            <person name="Ito T."/>
            <person name="Fujiyama A."/>
            <person name="Inagaki F."/>
            <person name="Takami H."/>
        </authorList>
    </citation>
    <scope>NUCLEOTIDE SEQUENCE</scope>
    <source>
        <strain evidence="2">Expedition CK06-06</strain>
    </source>
</reference>
<gene>
    <name evidence="2" type="ORF">S01H4_54444</name>
</gene>
<accession>X1E7U1</accession>
<organism evidence="2">
    <name type="scientific">marine sediment metagenome</name>
    <dbReference type="NCBI Taxonomy" id="412755"/>
    <lineage>
        <taxon>unclassified sequences</taxon>
        <taxon>metagenomes</taxon>
        <taxon>ecological metagenomes</taxon>
    </lineage>
</organism>
<dbReference type="SUPFAM" id="SSF56300">
    <property type="entry name" value="Metallo-dependent phosphatases"/>
    <property type="match status" value="1"/>
</dbReference>
<dbReference type="Pfam" id="PF12850">
    <property type="entry name" value="Metallophos_2"/>
    <property type="match status" value="1"/>
</dbReference>
<dbReference type="Gene3D" id="3.60.21.10">
    <property type="match status" value="1"/>
</dbReference>